<dbReference type="Gene3D" id="2.60.40.4150">
    <property type="entry name" value="Type VI secretion system, lipoprotein SciN"/>
    <property type="match status" value="1"/>
</dbReference>
<accession>A0A2V1H4Q4</accession>
<evidence type="ECO:0000256" key="1">
    <source>
        <dbReference type="SAM" id="SignalP"/>
    </source>
</evidence>
<dbReference type="EMBL" id="QDDL01000001">
    <property type="protein sequence ID" value="PVZ72177.1"/>
    <property type="molecule type" value="Genomic_DNA"/>
</dbReference>
<dbReference type="Pfam" id="PF12790">
    <property type="entry name" value="T6SS-SciN"/>
    <property type="match status" value="1"/>
</dbReference>
<sequence length="183" mass="19912">MRNFIALIMVLFLASCAGGLPFVNDKPAEEPQKIVAEPKAKAPIKKTSKPKAAVAPKLNIQLVADKGINVNALGQSSPVVVRIYQLKDLRQFDAIGFIDLYEDDGVLLQGSLVNIRELDPLAPGKSTRLQLPLYKATHYVAVMAAFSDYESGIPLDVIKVNSKKVSNLKIRLTGNKVKISSTK</sequence>
<dbReference type="NCBIfam" id="TIGR03352">
    <property type="entry name" value="VI_chp_3"/>
    <property type="match status" value="1"/>
</dbReference>
<feature type="chain" id="PRO_5016112512" evidence="1">
    <location>
        <begin position="20"/>
        <end position="183"/>
    </location>
</feature>
<organism evidence="2 3">
    <name type="scientific">Pelagibaculum spongiae</name>
    <dbReference type="NCBI Taxonomy" id="2080658"/>
    <lineage>
        <taxon>Bacteria</taxon>
        <taxon>Pseudomonadati</taxon>
        <taxon>Pseudomonadota</taxon>
        <taxon>Gammaproteobacteria</taxon>
        <taxon>Oceanospirillales</taxon>
        <taxon>Pelagibaculum</taxon>
    </lineage>
</organism>
<dbReference type="PROSITE" id="PS51257">
    <property type="entry name" value="PROKAR_LIPOPROTEIN"/>
    <property type="match status" value="1"/>
</dbReference>
<dbReference type="PANTHER" id="PTHR37625:SF4">
    <property type="entry name" value="OUTER MEMBRANE LIPOPROTEIN"/>
    <property type="match status" value="1"/>
</dbReference>
<proteinExistence type="predicted"/>
<evidence type="ECO:0000313" key="2">
    <source>
        <dbReference type="EMBL" id="PVZ72177.1"/>
    </source>
</evidence>
<dbReference type="Proteomes" id="UP000244906">
    <property type="component" value="Unassembled WGS sequence"/>
</dbReference>
<protein>
    <submittedName>
        <fullName evidence="2">Type VI secretion system lipoprotein TssJ</fullName>
    </submittedName>
</protein>
<reference evidence="2 3" key="1">
    <citation type="submission" date="2018-04" db="EMBL/GenBank/DDBJ databases">
        <title>Thalassorhabdus spongiae gen. nov., sp. nov., isolated from a marine sponge in South-West Iceland.</title>
        <authorList>
            <person name="Knobloch S."/>
            <person name="Daussin A."/>
            <person name="Johannsson R."/>
            <person name="Marteinsson V.T."/>
        </authorList>
    </citation>
    <scope>NUCLEOTIDE SEQUENCE [LARGE SCALE GENOMIC DNA]</scope>
    <source>
        <strain evidence="2 3">Hp12</strain>
    </source>
</reference>
<keyword evidence="1" id="KW-0732">Signal</keyword>
<dbReference type="RefSeq" id="WP_116685762.1">
    <property type="nucleotide sequence ID" value="NZ_CAWNYD010000001.1"/>
</dbReference>
<dbReference type="PANTHER" id="PTHR37625">
    <property type="entry name" value="OUTER MEMBRANE LIPOPROTEIN-RELATED"/>
    <property type="match status" value="1"/>
</dbReference>
<dbReference type="OrthoDB" id="5471061at2"/>
<keyword evidence="2" id="KW-0449">Lipoprotein</keyword>
<feature type="signal peptide" evidence="1">
    <location>
        <begin position="1"/>
        <end position="19"/>
    </location>
</feature>
<keyword evidence="3" id="KW-1185">Reference proteome</keyword>
<evidence type="ECO:0000313" key="3">
    <source>
        <dbReference type="Proteomes" id="UP000244906"/>
    </source>
</evidence>
<gene>
    <name evidence="2" type="primary">tssJ</name>
    <name evidence="2" type="ORF">DC094_03950</name>
</gene>
<comment type="caution">
    <text evidence="2">The sequence shown here is derived from an EMBL/GenBank/DDBJ whole genome shotgun (WGS) entry which is preliminary data.</text>
</comment>
<dbReference type="InterPro" id="IPR017734">
    <property type="entry name" value="T6SS_SciN"/>
</dbReference>
<name>A0A2V1H4Q4_9GAMM</name>
<dbReference type="InterPro" id="IPR038706">
    <property type="entry name" value="Type_VI_SciN-like_sf"/>
</dbReference>
<dbReference type="AlphaFoldDB" id="A0A2V1H4Q4"/>